<dbReference type="Proteomes" id="UP001243286">
    <property type="component" value="Unassembled WGS sequence"/>
</dbReference>
<name>A0ABT6R6A6_9BACL</name>
<sequence>MKWIEDVRLRGIVYFILFDIALFLFLFYLDREDGTGRARGLLIASFVSLFGMLLLFLWTNRQNGWLMVAAILFFFFLVGTGSNLKNTIIA</sequence>
<evidence type="ECO:0000313" key="3">
    <source>
        <dbReference type="Proteomes" id="UP001243286"/>
    </source>
</evidence>
<proteinExistence type="predicted"/>
<dbReference type="RefSeq" id="WP_282356819.1">
    <property type="nucleotide sequence ID" value="NZ_JASBQV010000021.1"/>
</dbReference>
<feature type="transmembrane region" description="Helical" evidence="1">
    <location>
        <begin position="65"/>
        <end position="84"/>
    </location>
</feature>
<reference evidence="2 3" key="1">
    <citation type="submission" date="2023-04" db="EMBL/GenBank/DDBJ databases">
        <title>Antarctic isolates genomes.</title>
        <authorList>
            <person name="Dimov S.G."/>
        </authorList>
    </citation>
    <scope>NUCLEOTIDE SEQUENCE [LARGE SCALE GENOMIC DNA]</scope>
    <source>
        <strain evidence="2 3">AL19</strain>
    </source>
</reference>
<comment type="caution">
    <text evidence="2">The sequence shown here is derived from an EMBL/GenBank/DDBJ whole genome shotgun (WGS) entry which is preliminary data.</text>
</comment>
<keyword evidence="1" id="KW-0812">Transmembrane</keyword>
<accession>A0ABT6R6A6</accession>
<evidence type="ECO:0000313" key="2">
    <source>
        <dbReference type="EMBL" id="MDI3235814.1"/>
    </source>
</evidence>
<keyword evidence="1" id="KW-1133">Transmembrane helix</keyword>
<dbReference type="EMBL" id="JASBQV010000021">
    <property type="protein sequence ID" value="MDI3235814.1"/>
    <property type="molecule type" value="Genomic_DNA"/>
</dbReference>
<feature type="transmembrane region" description="Helical" evidence="1">
    <location>
        <begin position="12"/>
        <end position="29"/>
    </location>
</feature>
<gene>
    <name evidence="2" type="ORF">QK289_12415</name>
</gene>
<feature type="transmembrane region" description="Helical" evidence="1">
    <location>
        <begin position="41"/>
        <end position="59"/>
    </location>
</feature>
<keyword evidence="1" id="KW-0472">Membrane</keyword>
<keyword evidence="3" id="KW-1185">Reference proteome</keyword>
<protein>
    <submittedName>
        <fullName evidence="2">Uncharacterized protein</fullName>
    </submittedName>
</protein>
<organism evidence="2 3">
    <name type="scientific">Exiguobacterium antarcticum</name>
    <dbReference type="NCBI Taxonomy" id="132920"/>
    <lineage>
        <taxon>Bacteria</taxon>
        <taxon>Bacillati</taxon>
        <taxon>Bacillota</taxon>
        <taxon>Bacilli</taxon>
        <taxon>Bacillales</taxon>
        <taxon>Bacillales Family XII. Incertae Sedis</taxon>
        <taxon>Exiguobacterium</taxon>
    </lineage>
</organism>
<evidence type="ECO:0000256" key="1">
    <source>
        <dbReference type="SAM" id="Phobius"/>
    </source>
</evidence>